<evidence type="ECO:0000313" key="1">
    <source>
        <dbReference type="EMBL" id="AGY47175.1"/>
    </source>
</evidence>
<accession>U5PTA2</accession>
<dbReference type="KEGG" id="vg:18506586"/>
<dbReference type="GeneID" id="18506586"/>
<evidence type="ECO:0000313" key="2">
    <source>
        <dbReference type="Proteomes" id="UP000017651"/>
    </source>
</evidence>
<name>U5PTA2_9CAUD</name>
<reference evidence="1 2" key="1">
    <citation type="journal article" date="2013" name="Genome Announc.">
        <title>Complete Genome of Clavibacter michiganensis subsp. sepedonicusis Siphophage CN1A.</title>
        <authorList>
            <person name="Kongari R.R."/>
            <person name="Yao G.W."/>
            <person name="Chamakura K.R."/>
            <person name="Kuty Everett G.F."/>
        </authorList>
    </citation>
    <scope>NUCLEOTIDE SEQUENCE [LARGE SCALE GENOMIC DNA]</scope>
</reference>
<dbReference type="RefSeq" id="YP_009004278.1">
    <property type="nucleotide sequence ID" value="NC_023549.1"/>
</dbReference>
<proteinExistence type="predicted"/>
<protein>
    <submittedName>
        <fullName evidence="1">Uncharacterized protein</fullName>
    </submittedName>
</protein>
<gene>
    <name evidence="1" type="ORF">CN1A_66</name>
</gene>
<keyword evidence="2" id="KW-1185">Reference proteome</keyword>
<dbReference type="EMBL" id="KF669650">
    <property type="protein sequence ID" value="AGY47175.1"/>
    <property type="molecule type" value="Genomic_DNA"/>
</dbReference>
<organism evidence="1 2">
    <name type="scientific">Clavibacter phage CN1A</name>
    <dbReference type="NCBI Taxonomy" id="1406793"/>
    <lineage>
        <taxon>Viruses</taxon>
        <taxon>Duplodnaviria</taxon>
        <taxon>Heunggongvirae</taxon>
        <taxon>Uroviricota</taxon>
        <taxon>Caudoviricetes</taxon>
        <taxon>Cinunavirus</taxon>
        <taxon>Cinunavirus CN1A</taxon>
    </lineage>
</organism>
<dbReference type="Proteomes" id="UP000017651">
    <property type="component" value="Segment"/>
</dbReference>
<sequence length="104" mass="11589">MNRPNTCLFKGCLDSILAKGLCAGHYNQRRAGKDLTAKRPYTKTYNGQECPVRLCHEAQSSIGLCWGHASLARARGVNARRFAQIYVEPVRHRAVVTSLEEETA</sequence>